<sequence>MKSFGCIAAIAVLAIVAREANSACLCSFGEGRDMCSGPKCAPMVIRPAKLPKLNLEDISKPRVVCKQVGGLPALKPIGDLCSCKQSIVVPAFVPKPVCASCKKQSCGCGASSSGASSSSSSYGGGSSYSGSSSYSGASSFNGGSSYAGGSAASYSAPAYAPQQEEIVYTAAADPVSLSLAYKAQQKACSTSEDKLAFGFRRLPIDGSKAKIVKNVPEELLYKLNGEIVELKPVSCNKGISVDEEAMEQLAAEEYADEIDTQEFGGGSVKQLSYGEIGFGKANVAAVPFVAVEGVVQANPQPIQMQGGSSNCNDGFVPGNVIMKNTPQREIYVPGPRVPLDCDSGEDMPMRFVSSYSSSSSSSASSANSANHQYSYGCSN</sequence>
<evidence type="ECO:0000256" key="2">
    <source>
        <dbReference type="SAM" id="SignalP"/>
    </source>
</evidence>
<proteinExistence type="predicted"/>
<keyword evidence="3" id="KW-1185">Reference proteome</keyword>
<dbReference type="GeneID" id="108568491"/>
<accession>A0ABM1NE51</accession>
<keyword evidence="2" id="KW-0732">Signal</keyword>
<evidence type="ECO:0000313" key="4">
    <source>
        <dbReference type="RefSeq" id="XP_017785101.1"/>
    </source>
</evidence>
<evidence type="ECO:0000256" key="1">
    <source>
        <dbReference type="SAM" id="MobiDB-lite"/>
    </source>
</evidence>
<feature type="chain" id="PRO_5045508360" evidence="2">
    <location>
        <begin position="23"/>
        <end position="379"/>
    </location>
</feature>
<dbReference type="RefSeq" id="XP_017785101.1">
    <property type="nucleotide sequence ID" value="XM_017929612.1"/>
</dbReference>
<protein>
    <submittedName>
        <fullName evidence="4">Uncharacterized protein LOC108568491</fullName>
    </submittedName>
</protein>
<dbReference type="Proteomes" id="UP000695000">
    <property type="component" value="Unplaced"/>
</dbReference>
<gene>
    <name evidence="4" type="primary">LOC108568491</name>
</gene>
<reference evidence="4" key="1">
    <citation type="submission" date="2025-08" db="UniProtKB">
        <authorList>
            <consortium name="RefSeq"/>
        </authorList>
    </citation>
    <scope>IDENTIFICATION</scope>
    <source>
        <tissue evidence="4">Whole Larva</tissue>
    </source>
</reference>
<evidence type="ECO:0000313" key="3">
    <source>
        <dbReference type="Proteomes" id="UP000695000"/>
    </source>
</evidence>
<name>A0ABM1NE51_NICVS</name>
<feature type="signal peptide" evidence="2">
    <location>
        <begin position="1"/>
        <end position="22"/>
    </location>
</feature>
<feature type="region of interest" description="Disordered" evidence="1">
    <location>
        <begin position="350"/>
        <end position="379"/>
    </location>
</feature>
<feature type="compositionally biased region" description="Low complexity" evidence="1">
    <location>
        <begin position="353"/>
        <end position="379"/>
    </location>
</feature>
<organism evidence="3 4">
    <name type="scientific">Nicrophorus vespilloides</name>
    <name type="common">Boreal carrion beetle</name>
    <dbReference type="NCBI Taxonomy" id="110193"/>
    <lineage>
        <taxon>Eukaryota</taxon>
        <taxon>Metazoa</taxon>
        <taxon>Ecdysozoa</taxon>
        <taxon>Arthropoda</taxon>
        <taxon>Hexapoda</taxon>
        <taxon>Insecta</taxon>
        <taxon>Pterygota</taxon>
        <taxon>Neoptera</taxon>
        <taxon>Endopterygota</taxon>
        <taxon>Coleoptera</taxon>
        <taxon>Polyphaga</taxon>
        <taxon>Staphyliniformia</taxon>
        <taxon>Silphidae</taxon>
        <taxon>Nicrophorinae</taxon>
        <taxon>Nicrophorus</taxon>
    </lineage>
</organism>